<organism evidence="8 9">
    <name type="scientific">Miscanthus lutarioriparius</name>
    <dbReference type="NCBI Taxonomy" id="422564"/>
    <lineage>
        <taxon>Eukaryota</taxon>
        <taxon>Viridiplantae</taxon>
        <taxon>Streptophyta</taxon>
        <taxon>Embryophyta</taxon>
        <taxon>Tracheophyta</taxon>
        <taxon>Spermatophyta</taxon>
        <taxon>Magnoliopsida</taxon>
        <taxon>Liliopsida</taxon>
        <taxon>Poales</taxon>
        <taxon>Poaceae</taxon>
        <taxon>PACMAD clade</taxon>
        <taxon>Panicoideae</taxon>
        <taxon>Andropogonodae</taxon>
        <taxon>Andropogoneae</taxon>
        <taxon>Saccharinae</taxon>
        <taxon>Miscanthus</taxon>
    </lineage>
</organism>
<dbReference type="Proteomes" id="UP000604825">
    <property type="component" value="Unassembled WGS sequence"/>
</dbReference>
<sequence length="223" mass="24897">MPRRQRARSSEELKAEDFVDSVLNFGGGGGGDEDDEEKDKEAGGDAQPTAEFKSKNLVAERKRRGKLNRNILDLRSVVPNITKMSKESTLSDAIDHIKKLQNQVLELQRQLADSPGEAWEKQGSAPCSESFTATENMPYQGQIELVPLGPYKYHLRIFCKKTGVFTKVLEALYSYNAQVTSLNTITFYGYAESVFTIEVKGEQDVVMVELRSLLSNIVEVPSN</sequence>
<evidence type="ECO:0000256" key="6">
    <source>
        <dbReference type="SAM" id="MobiDB-lite"/>
    </source>
</evidence>
<comment type="subcellular location">
    <subcellularLocation>
        <location evidence="1">Nucleus</location>
    </subcellularLocation>
</comment>
<dbReference type="SMART" id="SM00353">
    <property type="entry name" value="HLH"/>
    <property type="match status" value="1"/>
</dbReference>
<evidence type="ECO:0000256" key="4">
    <source>
        <dbReference type="ARBA" id="ARBA00023163"/>
    </source>
</evidence>
<dbReference type="AlphaFoldDB" id="A0A811N8Z5"/>
<protein>
    <recommendedName>
        <fullName evidence="7">BHLH domain-containing protein</fullName>
    </recommendedName>
</protein>
<proteinExistence type="inferred from homology"/>
<dbReference type="SUPFAM" id="SSF47459">
    <property type="entry name" value="HLH, helix-loop-helix DNA-binding domain"/>
    <property type="match status" value="1"/>
</dbReference>
<dbReference type="CDD" id="cd02116">
    <property type="entry name" value="ACT"/>
    <property type="match status" value="1"/>
</dbReference>
<dbReference type="PANTHER" id="PTHR31945">
    <property type="entry name" value="TRANSCRIPTION FACTOR SCREAM2-RELATED"/>
    <property type="match status" value="1"/>
</dbReference>
<dbReference type="GO" id="GO:0043565">
    <property type="term" value="F:sequence-specific DNA binding"/>
    <property type="evidence" value="ECO:0007669"/>
    <property type="project" value="TreeGrafter"/>
</dbReference>
<dbReference type="PROSITE" id="PS50888">
    <property type="entry name" value="BHLH"/>
    <property type="match status" value="1"/>
</dbReference>
<feature type="domain" description="BHLH" evidence="7">
    <location>
        <begin position="51"/>
        <end position="100"/>
    </location>
</feature>
<evidence type="ECO:0000256" key="5">
    <source>
        <dbReference type="ARBA" id="ARBA00023242"/>
    </source>
</evidence>
<gene>
    <name evidence="8" type="ORF">NCGR_LOCUS11681</name>
</gene>
<dbReference type="CDD" id="cd11443">
    <property type="entry name" value="bHLH_AtAMS_like"/>
    <property type="match status" value="1"/>
</dbReference>
<keyword evidence="3" id="KW-0805">Transcription regulation</keyword>
<evidence type="ECO:0000256" key="1">
    <source>
        <dbReference type="ARBA" id="ARBA00004123"/>
    </source>
</evidence>
<evidence type="ECO:0000256" key="2">
    <source>
        <dbReference type="ARBA" id="ARBA00005510"/>
    </source>
</evidence>
<dbReference type="Pfam" id="PF00010">
    <property type="entry name" value="HLH"/>
    <property type="match status" value="1"/>
</dbReference>
<dbReference type="EMBL" id="CAJGYO010000003">
    <property type="protein sequence ID" value="CAD6217713.1"/>
    <property type="molecule type" value="Genomic_DNA"/>
</dbReference>
<keyword evidence="5" id="KW-0539">Nucleus</keyword>
<dbReference type="PANTHER" id="PTHR31945:SF68">
    <property type="entry name" value="TRANSCRIPTION FACTOR UDT1"/>
    <property type="match status" value="1"/>
</dbReference>
<evidence type="ECO:0000256" key="3">
    <source>
        <dbReference type="ARBA" id="ARBA00023015"/>
    </source>
</evidence>
<dbReference type="OrthoDB" id="690068at2759"/>
<accession>A0A811N8Z5</accession>
<dbReference type="InterPro" id="IPR051358">
    <property type="entry name" value="TF_AMS/ICE1/BHLH6-like"/>
</dbReference>
<evidence type="ECO:0000313" key="8">
    <source>
        <dbReference type="EMBL" id="CAD6217713.1"/>
    </source>
</evidence>
<dbReference type="GO" id="GO:0046983">
    <property type="term" value="F:protein dimerization activity"/>
    <property type="evidence" value="ECO:0007669"/>
    <property type="project" value="InterPro"/>
</dbReference>
<name>A0A811N8Z5_9POAL</name>
<reference evidence="8" key="1">
    <citation type="submission" date="2020-10" db="EMBL/GenBank/DDBJ databases">
        <authorList>
            <person name="Han B."/>
            <person name="Lu T."/>
            <person name="Zhao Q."/>
            <person name="Huang X."/>
            <person name="Zhao Y."/>
        </authorList>
    </citation>
    <scope>NUCLEOTIDE SEQUENCE</scope>
</reference>
<comment type="caution">
    <text evidence="8">The sequence shown here is derived from an EMBL/GenBank/DDBJ whole genome shotgun (WGS) entry which is preliminary data.</text>
</comment>
<dbReference type="GO" id="GO:0005634">
    <property type="term" value="C:nucleus"/>
    <property type="evidence" value="ECO:0007669"/>
    <property type="project" value="UniProtKB-SubCell"/>
</dbReference>
<keyword evidence="9" id="KW-1185">Reference proteome</keyword>
<evidence type="ECO:0000259" key="7">
    <source>
        <dbReference type="PROSITE" id="PS50888"/>
    </source>
</evidence>
<dbReference type="InterPro" id="IPR011598">
    <property type="entry name" value="bHLH_dom"/>
</dbReference>
<keyword evidence="4" id="KW-0804">Transcription</keyword>
<dbReference type="GO" id="GO:0003700">
    <property type="term" value="F:DNA-binding transcription factor activity"/>
    <property type="evidence" value="ECO:0007669"/>
    <property type="project" value="TreeGrafter"/>
</dbReference>
<feature type="region of interest" description="Disordered" evidence="6">
    <location>
        <begin position="21"/>
        <end position="54"/>
    </location>
</feature>
<comment type="similarity">
    <text evidence="2">Belongs to the bHLH protein family.</text>
</comment>
<evidence type="ECO:0000313" key="9">
    <source>
        <dbReference type="Proteomes" id="UP000604825"/>
    </source>
</evidence>
<dbReference type="Gene3D" id="4.10.280.10">
    <property type="entry name" value="Helix-loop-helix DNA-binding domain"/>
    <property type="match status" value="1"/>
</dbReference>
<dbReference type="InterPro" id="IPR036638">
    <property type="entry name" value="HLH_DNA-bd_sf"/>
</dbReference>